<feature type="compositionally biased region" description="Basic and acidic residues" evidence="1">
    <location>
        <begin position="103"/>
        <end position="119"/>
    </location>
</feature>
<feature type="region of interest" description="Disordered" evidence="1">
    <location>
        <begin position="80"/>
        <end position="125"/>
    </location>
</feature>
<organism evidence="2 3">
    <name type="scientific">Balaenoptera physalus</name>
    <name type="common">Fin whale</name>
    <name type="synonym">Balaena physalus</name>
    <dbReference type="NCBI Taxonomy" id="9770"/>
    <lineage>
        <taxon>Eukaryota</taxon>
        <taxon>Metazoa</taxon>
        <taxon>Chordata</taxon>
        <taxon>Craniata</taxon>
        <taxon>Vertebrata</taxon>
        <taxon>Euteleostomi</taxon>
        <taxon>Mammalia</taxon>
        <taxon>Eutheria</taxon>
        <taxon>Laurasiatheria</taxon>
        <taxon>Artiodactyla</taxon>
        <taxon>Whippomorpha</taxon>
        <taxon>Cetacea</taxon>
        <taxon>Mysticeti</taxon>
        <taxon>Balaenopteridae</taxon>
        <taxon>Balaenoptera</taxon>
    </lineage>
</organism>
<evidence type="ECO:0000256" key="1">
    <source>
        <dbReference type="SAM" id="MobiDB-lite"/>
    </source>
</evidence>
<sequence length="274" mass="30328">GSKGAKSKGDRSTRKKYARPLEQGVQTESTESRRRRGTFSEIRFSVLPVRKAIPRGCAVRVCSASLGVQDRVEAAEGYRQTLQDLTSSETSNRGGGGGGEDAASEHRVSLARKVSDGRKDTKKKPKFAYSQIPFAQLRLYSPRGRRGPQQEPYRSLRGWARVDACARARVCVCVRAGGWRLRGLPSAVFLKYPPNEPNFDFSARQGWLSGLPRRRCLCLSASLGQDLARSVHSPVSLEPPWGKGWEVNNSQPPVPFVALLSFDTIKVKLIDSYH</sequence>
<dbReference type="Proteomes" id="UP000437017">
    <property type="component" value="Unassembled WGS sequence"/>
</dbReference>
<name>A0A6A1Q805_BALPH</name>
<dbReference type="AlphaFoldDB" id="A0A6A1Q805"/>
<reference evidence="2 3" key="1">
    <citation type="journal article" date="2019" name="PLoS ONE">
        <title>Genomic analyses reveal an absence of contemporary introgressive admixture between fin whales and blue whales, despite known hybrids.</title>
        <authorList>
            <person name="Westbury M.V."/>
            <person name="Petersen B."/>
            <person name="Lorenzen E.D."/>
        </authorList>
    </citation>
    <scope>NUCLEOTIDE SEQUENCE [LARGE SCALE GENOMIC DNA]</scope>
    <source>
        <strain evidence="2">FinWhale-01</strain>
    </source>
</reference>
<dbReference type="EMBL" id="SGJD01000734">
    <property type="protein sequence ID" value="KAB0403747.1"/>
    <property type="molecule type" value="Genomic_DNA"/>
</dbReference>
<evidence type="ECO:0000313" key="2">
    <source>
        <dbReference type="EMBL" id="KAB0403747.1"/>
    </source>
</evidence>
<feature type="compositionally biased region" description="Polar residues" evidence="1">
    <location>
        <begin position="80"/>
        <end position="92"/>
    </location>
</feature>
<protein>
    <submittedName>
        <fullName evidence="2">Uncharacterized protein</fullName>
    </submittedName>
</protein>
<feature type="region of interest" description="Disordered" evidence="1">
    <location>
        <begin position="1"/>
        <end position="37"/>
    </location>
</feature>
<keyword evidence="3" id="KW-1185">Reference proteome</keyword>
<proteinExistence type="predicted"/>
<accession>A0A6A1Q805</accession>
<gene>
    <name evidence="2" type="ORF">E2I00_014794</name>
</gene>
<comment type="caution">
    <text evidence="2">The sequence shown here is derived from an EMBL/GenBank/DDBJ whole genome shotgun (WGS) entry which is preliminary data.</text>
</comment>
<evidence type="ECO:0000313" key="3">
    <source>
        <dbReference type="Proteomes" id="UP000437017"/>
    </source>
</evidence>
<feature type="non-terminal residue" evidence="2">
    <location>
        <position position="1"/>
    </location>
</feature>